<name>E2ZDM1_9FIRM</name>
<dbReference type="EMBL" id="AECS01000039">
    <property type="protein sequence ID" value="EFQ03583.1"/>
    <property type="molecule type" value="Genomic_DNA"/>
</dbReference>
<evidence type="ECO:0000259" key="2">
    <source>
        <dbReference type="PROSITE" id="PS51272"/>
    </source>
</evidence>
<dbReference type="PANTHER" id="PTHR43308">
    <property type="entry name" value="OUTER MEMBRANE PROTEIN ALPHA-RELATED"/>
    <property type="match status" value="1"/>
</dbReference>
<protein>
    <submittedName>
        <fullName evidence="3">Outer membrane protein alpha</fullName>
    </submittedName>
</protein>
<evidence type="ECO:0000256" key="1">
    <source>
        <dbReference type="SAM" id="SignalP"/>
    </source>
</evidence>
<feature type="chain" id="PRO_5003166572" evidence="1">
    <location>
        <begin position="22"/>
        <end position="433"/>
    </location>
</feature>
<sequence length="433" mass="48128">MNKKTAAILAVMSVVCSTGFAANPFTDVPKDSWAYNSVMELANAGIIQGLDKTHFEGERNITRYEAAEVVAKAMAHEDNADAQQRALINRLADEFSSELNNLGVRVSDLEDRVGRVKVTGDMRFRYLNDSKSVADHDYWDYRARIRANGKINDRAEAVLGIQYINWFDDETAASGTPMYAYNGSLYNNFFVDQAYVNYALDPAHNWNLKVGRYTYVLGKASGLQYDDPFDGAELSFTNKKLTATAGYGKFKDGYSNNAKTAYGELEGNFGGGSMTGSAAGIYYNNYPGMGGILMHEPQDLKGAYVSLNFGPKWNLFGEYNRVSFKDDTASADVYYGKLQYGKALFEKPKTWDLWVDYLNSGLSGIQDFLGTGNWRTEHFTGGTFGVTSWGVGGDYVFAKNAKLQLFRAFSSEIKDCNRCDAGNFTRAQLVFVF</sequence>
<comment type="caution">
    <text evidence="3">The sequence shown here is derived from an EMBL/GenBank/DDBJ whole genome shotgun (WGS) entry which is preliminary data.</text>
</comment>
<keyword evidence="1" id="KW-0732">Signal</keyword>
<dbReference type="Pfam" id="PF00395">
    <property type="entry name" value="SLH"/>
    <property type="match status" value="1"/>
</dbReference>
<evidence type="ECO:0000313" key="3">
    <source>
        <dbReference type="EMBL" id="EFQ03583.1"/>
    </source>
</evidence>
<feature type="signal peptide" evidence="1">
    <location>
        <begin position="1"/>
        <end position="21"/>
    </location>
</feature>
<dbReference type="HOGENOM" id="CLU_036587_1_0_9"/>
<proteinExistence type="predicted"/>
<gene>
    <name evidence="3" type="ORF">HMPREF9429_01526</name>
</gene>
<dbReference type="InterPro" id="IPR001119">
    <property type="entry name" value="SLH_dom"/>
</dbReference>
<dbReference type="SUPFAM" id="SSF56935">
    <property type="entry name" value="Porins"/>
    <property type="match status" value="1"/>
</dbReference>
<dbReference type="OrthoDB" id="5845122at2"/>
<keyword evidence="4" id="KW-1185">Reference proteome</keyword>
<dbReference type="InterPro" id="IPR051465">
    <property type="entry name" value="Cell_Envelope_Struct_Comp"/>
</dbReference>
<evidence type="ECO:0000313" key="4">
    <source>
        <dbReference type="Proteomes" id="UP000003195"/>
    </source>
</evidence>
<organism evidence="3 4">
    <name type="scientific">Megasphaera micronuciformis F0359</name>
    <dbReference type="NCBI Taxonomy" id="706434"/>
    <lineage>
        <taxon>Bacteria</taxon>
        <taxon>Bacillati</taxon>
        <taxon>Bacillota</taxon>
        <taxon>Negativicutes</taxon>
        <taxon>Veillonellales</taxon>
        <taxon>Veillonellaceae</taxon>
        <taxon>Megasphaera</taxon>
    </lineage>
</organism>
<accession>E2ZDM1</accession>
<dbReference type="PROSITE" id="PS51272">
    <property type="entry name" value="SLH"/>
    <property type="match status" value="1"/>
</dbReference>
<dbReference type="AlphaFoldDB" id="E2ZDM1"/>
<dbReference type="PANTHER" id="PTHR43308:SF1">
    <property type="entry name" value="OUTER MEMBRANE PROTEIN ALPHA"/>
    <property type="match status" value="1"/>
</dbReference>
<dbReference type="Proteomes" id="UP000003195">
    <property type="component" value="Unassembled WGS sequence"/>
</dbReference>
<reference evidence="3 4" key="1">
    <citation type="submission" date="2010-08" db="EMBL/GenBank/DDBJ databases">
        <authorList>
            <person name="Weinstock G."/>
            <person name="Sodergren E."/>
            <person name="Clifton S."/>
            <person name="Fulton L."/>
            <person name="Fulton B."/>
            <person name="Courtney L."/>
            <person name="Fronick C."/>
            <person name="Harrison M."/>
            <person name="Strong C."/>
            <person name="Farmer C."/>
            <person name="Delahaunty K."/>
            <person name="Markovic C."/>
            <person name="Hall O."/>
            <person name="Minx P."/>
            <person name="Tomlinson C."/>
            <person name="Mitreva M."/>
            <person name="Hou S."/>
            <person name="Chen J."/>
            <person name="Wollam A."/>
            <person name="Pepin K.H."/>
            <person name="Johnson M."/>
            <person name="Bhonagiri V."/>
            <person name="Zhang X."/>
            <person name="Suruliraj S."/>
            <person name="Warren W."/>
            <person name="Chinwalla A."/>
            <person name="Mardis E.R."/>
            <person name="Wilson R.K."/>
        </authorList>
    </citation>
    <scope>NUCLEOTIDE SEQUENCE [LARGE SCALE GENOMIC DNA]</scope>
    <source>
        <strain evidence="3 4">F0359</strain>
    </source>
</reference>
<dbReference type="RefSeq" id="WP_006942796.1">
    <property type="nucleotide sequence ID" value="NZ_GL538208.1"/>
</dbReference>
<feature type="domain" description="SLH" evidence="2">
    <location>
        <begin position="21"/>
        <end position="84"/>
    </location>
</feature>
<dbReference type="eggNOG" id="COG3203">
    <property type="taxonomic scope" value="Bacteria"/>
</dbReference>
<dbReference type="STRING" id="706434.HMPREF9429_01526"/>